<proteinExistence type="predicted"/>
<organism evidence="6 7">
    <name type="scientific">Mortierella alpina</name>
    <name type="common">Oleaginous fungus</name>
    <name type="synonym">Mortierella renispora</name>
    <dbReference type="NCBI Taxonomy" id="64518"/>
    <lineage>
        <taxon>Eukaryota</taxon>
        <taxon>Fungi</taxon>
        <taxon>Fungi incertae sedis</taxon>
        <taxon>Mucoromycota</taxon>
        <taxon>Mortierellomycotina</taxon>
        <taxon>Mortierellomycetes</taxon>
        <taxon>Mortierellales</taxon>
        <taxon>Mortierellaceae</taxon>
        <taxon>Mortierella</taxon>
    </lineage>
</organism>
<keyword evidence="2" id="KW-0479">Metal-binding</keyword>
<reference evidence="6" key="1">
    <citation type="journal article" date="2020" name="Fungal Divers.">
        <title>Resolving the Mortierellaceae phylogeny through synthesis of multi-gene phylogenetics and phylogenomics.</title>
        <authorList>
            <person name="Vandepol N."/>
            <person name="Liber J."/>
            <person name="Desiro A."/>
            <person name="Na H."/>
            <person name="Kennedy M."/>
            <person name="Barry K."/>
            <person name="Grigoriev I.V."/>
            <person name="Miller A.N."/>
            <person name="O'Donnell K."/>
            <person name="Stajich J.E."/>
            <person name="Bonito G."/>
        </authorList>
    </citation>
    <scope>NUCLEOTIDE SEQUENCE</scope>
    <source>
        <strain evidence="6">CK1249</strain>
    </source>
</reference>
<keyword evidence="5" id="KW-0539">Nucleus</keyword>
<dbReference type="OrthoDB" id="2368854at2759"/>
<evidence type="ECO:0000256" key="2">
    <source>
        <dbReference type="ARBA" id="ARBA00022723"/>
    </source>
</evidence>
<evidence type="ECO:0000313" key="6">
    <source>
        <dbReference type="EMBL" id="KAF9965494.1"/>
    </source>
</evidence>
<comment type="subcellular location">
    <subcellularLocation>
        <location evidence="1">Nucleus</location>
    </subcellularLocation>
</comment>
<dbReference type="GO" id="GO:0005634">
    <property type="term" value="C:nucleus"/>
    <property type="evidence" value="ECO:0007669"/>
    <property type="project" value="UniProtKB-SubCell"/>
</dbReference>
<gene>
    <name evidence="6" type="ORF">BGZ70_004719</name>
</gene>
<evidence type="ECO:0000256" key="4">
    <source>
        <dbReference type="ARBA" id="ARBA00022833"/>
    </source>
</evidence>
<dbReference type="InterPro" id="IPR052035">
    <property type="entry name" value="ZnF_BED_domain_contain"/>
</dbReference>
<dbReference type="SUPFAM" id="SSF140996">
    <property type="entry name" value="Hermes dimerisation domain"/>
    <property type="match status" value="1"/>
</dbReference>
<dbReference type="AlphaFoldDB" id="A0A9P6JAB1"/>
<protein>
    <submittedName>
        <fullName evidence="6">Uncharacterized protein</fullName>
    </submittedName>
</protein>
<accession>A0A9P6JAB1</accession>
<name>A0A9P6JAB1_MORAP</name>
<sequence>MIATSLVPLSFVENPEFRELVKLVNPKVVVPVRATVRNDLGVLRATLANEVEDRLKSCSFGSFTADTWTSQGNHKFLGVTFHWVSRDFEPLQITIGMETITEQQRAAVLKDKL</sequence>
<keyword evidence="4" id="KW-0862">Zinc</keyword>
<comment type="caution">
    <text evidence="6">The sequence shown here is derived from an EMBL/GenBank/DDBJ whole genome shotgun (WGS) entry which is preliminary data.</text>
</comment>
<dbReference type="PANTHER" id="PTHR46481">
    <property type="entry name" value="ZINC FINGER BED DOMAIN-CONTAINING PROTEIN 4"/>
    <property type="match status" value="1"/>
</dbReference>
<dbReference type="GO" id="GO:0008270">
    <property type="term" value="F:zinc ion binding"/>
    <property type="evidence" value="ECO:0007669"/>
    <property type="project" value="UniProtKB-KW"/>
</dbReference>
<keyword evidence="3" id="KW-0863">Zinc-finger</keyword>
<evidence type="ECO:0000256" key="5">
    <source>
        <dbReference type="ARBA" id="ARBA00023242"/>
    </source>
</evidence>
<evidence type="ECO:0000256" key="3">
    <source>
        <dbReference type="ARBA" id="ARBA00022771"/>
    </source>
</evidence>
<dbReference type="EMBL" id="JAAAHY010000249">
    <property type="protein sequence ID" value="KAF9965494.1"/>
    <property type="molecule type" value="Genomic_DNA"/>
</dbReference>
<feature type="non-terminal residue" evidence="6">
    <location>
        <position position="113"/>
    </location>
</feature>
<evidence type="ECO:0000256" key="1">
    <source>
        <dbReference type="ARBA" id="ARBA00004123"/>
    </source>
</evidence>
<dbReference type="PANTHER" id="PTHR46481:SF10">
    <property type="entry name" value="ZINC FINGER BED DOMAIN-CONTAINING PROTEIN 39"/>
    <property type="match status" value="1"/>
</dbReference>
<evidence type="ECO:0000313" key="7">
    <source>
        <dbReference type="Proteomes" id="UP000738359"/>
    </source>
</evidence>
<keyword evidence="7" id="KW-1185">Reference proteome</keyword>
<dbReference type="Proteomes" id="UP000738359">
    <property type="component" value="Unassembled WGS sequence"/>
</dbReference>